<evidence type="ECO:0000313" key="1">
    <source>
        <dbReference type="EMBL" id="GAK66093.1"/>
    </source>
</evidence>
<accession>A0A081CHE7</accession>
<dbReference type="Proteomes" id="UP000053758">
    <property type="component" value="Unassembled WGS sequence"/>
</dbReference>
<reference evidence="2" key="1">
    <citation type="journal article" date="2014" name="Genome Announc.">
        <title>Draft Genome Sequence of the Yeast Pseudozyma antarctica Type Strain JCM10317, a Producer of the Glycolipid Biosurfactants, Mannosylerythritol Lipids.</title>
        <authorList>
            <person name="Saika A."/>
            <person name="Koike H."/>
            <person name="Hori T."/>
            <person name="Fukuoka T."/>
            <person name="Sato S."/>
            <person name="Habe H."/>
            <person name="Kitamoto D."/>
            <person name="Morita T."/>
        </authorList>
    </citation>
    <scope>NUCLEOTIDE SEQUENCE [LARGE SCALE GENOMIC DNA]</scope>
    <source>
        <strain evidence="2">JCM 10317</strain>
    </source>
</reference>
<gene>
    <name evidence="1" type="ORF">PAN0_011d4315</name>
</gene>
<protein>
    <submittedName>
        <fullName evidence="1">Uncharacterized protein</fullName>
    </submittedName>
</protein>
<organism evidence="1 2">
    <name type="scientific">Pseudozyma antarctica</name>
    <name type="common">Yeast</name>
    <name type="synonym">Candida antarctica</name>
    <dbReference type="NCBI Taxonomy" id="84753"/>
    <lineage>
        <taxon>Eukaryota</taxon>
        <taxon>Fungi</taxon>
        <taxon>Dikarya</taxon>
        <taxon>Basidiomycota</taxon>
        <taxon>Ustilaginomycotina</taxon>
        <taxon>Ustilaginomycetes</taxon>
        <taxon>Ustilaginales</taxon>
        <taxon>Ustilaginaceae</taxon>
        <taxon>Moesziomyces</taxon>
    </lineage>
</organism>
<dbReference type="RefSeq" id="XP_014655771.1">
    <property type="nucleotide sequence ID" value="XM_014800285.1"/>
</dbReference>
<evidence type="ECO:0000313" key="2">
    <source>
        <dbReference type="Proteomes" id="UP000053758"/>
    </source>
</evidence>
<dbReference type="AlphaFoldDB" id="A0A081CHE7"/>
<sequence length="70" mass="7445">MRSHKVSVDSHSLLIAQQTRDQGAPGALEPTVAKSLIATELRQKWASSRYTRGPSAAGAAWAAWAPESEG</sequence>
<keyword evidence="2" id="KW-1185">Reference proteome</keyword>
<name>A0A081CHE7_PSEA2</name>
<dbReference type="HOGENOM" id="CLU_2757540_0_0_1"/>
<dbReference type="EMBL" id="DF830078">
    <property type="protein sequence ID" value="GAK66093.1"/>
    <property type="molecule type" value="Genomic_DNA"/>
</dbReference>
<proteinExistence type="predicted"/>
<dbReference type="GeneID" id="26305177"/>